<sequence length="103" mass="11129">MESAISERTPNILRTAGPDDPTGIPELPPAQWGNKTSSKLLPLHEQDQAGCSHRPEYLVPNMSEGLITALSGQLAQQSAPSVQPCGDCRLQADWSLVRSQPRV</sequence>
<evidence type="ECO:0000313" key="2">
    <source>
        <dbReference type="EMBL" id="CAG05908.1"/>
    </source>
</evidence>
<reference evidence="2" key="2">
    <citation type="submission" date="2004-02" db="EMBL/GenBank/DDBJ databases">
        <authorList>
            <consortium name="Genoscope"/>
            <consortium name="Whitehead Institute Centre for Genome Research"/>
        </authorList>
    </citation>
    <scope>NUCLEOTIDE SEQUENCE</scope>
</reference>
<name>Q4S0C4_TETNG</name>
<gene>
    <name evidence="2" type="ORF">GSTENG00026087001</name>
</gene>
<dbReference type="AlphaFoldDB" id="Q4S0C4"/>
<reference evidence="2" key="1">
    <citation type="journal article" date="2004" name="Nature">
        <title>Genome duplication in the teleost fish Tetraodon nigroviridis reveals the early vertebrate proto-karyotype.</title>
        <authorList>
            <person name="Jaillon O."/>
            <person name="Aury J.-M."/>
            <person name="Brunet F."/>
            <person name="Petit J.-L."/>
            <person name="Stange-Thomann N."/>
            <person name="Mauceli E."/>
            <person name="Bouneau L."/>
            <person name="Fischer C."/>
            <person name="Ozouf-Costaz C."/>
            <person name="Bernot A."/>
            <person name="Nicaud S."/>
            <person name="Jaffe D."/>
            <person name="Fisher S."/>
            <person name="Lutfalla G."/>
            <person name="Dossat C."/>
            <person name="Segurens B."/>
            <person name="Dasilva C."/>
            <person name="Salanoubat M."/>
            <person name="Levy M."/>
            <person name="Boudet N."/>
            <person name="Castellano S."/>
            <person name="Anthouard V."/>
            <person name="Jubin C."/>
            <person name="Castelli V."/>
            <person name="Katinka M."/>
            <person name="Vacherie B."/>
            <person name="Biemont C."/>
            <person name="Skalli Z."/>
            <person name="Cattolico L."/>
            <person name="Poulain J."/>
            <person name="De Berardinis V."/>
            <person name="Cruaud C."/>
            <person name="Duprat S."/>
            <person name="Brottier P."/>
            <person name="Coutanceau J.-P."/>
            <person name="Gouzy J."/>
            <person name="Parra G."/>
            <person name="Lardier G."/>
            <person name="Chapple C."/>
            <person name="McKernan K.J."/>
            <person name="McEwan P."/>
            <person name="Bosak S."/>
            <person name="Kellis M."/>
            <person name="Volff J.-N."/>
            <person name="Guigo R."/>
            <person name="Zody M.C."/>
            <person name="Mesirov J."/>
            <person name="Lindblad-Toh K."/>
            <person name="Birren B."/>
            <person name="Nusbaum C."/>
            <person name="Kahn D."/>
            <person name="Robinson-Rechavi M."/>
            <person name="Laudet V."/>
            <person name="Schachter V."/>
            <person name="Quetier F."/>
            <person name="Saurin W."/>
            <person name="Scarpelli C."/>
            <person name="Wincker P."/>
            <person name="Lander E.S."/>
            <person name="Weissenbach J."/>
            <person name="Roest Crollius H."/>
        </authorList>
    </citation>
    <scope>NUCLEOTIDE SEQUENCE [LARGE SCALE GENOMIC DNA]</scope>
</reference>
<proteinExistence type="predicted"/>
<protein>
    <submittedName>
        <fullName evidence="2">(spotted green pufferfish) hypothetical protein</fullName>
    </submittedName>
</protein>
<evidence type="ECO:0000256" key="1">
    <source>
        <dbReference type="SAM" id="MobiDB-lite"/>
    </source>
</evidence>
<dbReference type="KEGG" id="tng:GSTEN00026087G001"/>
<organism evidence="2">
    <name type="scientific">Tetraodon nigroviridis</name>
    <name type="common">Spotted green pufferfish</name>
    <name type="synonym">Chelonodon nigroviridis</name>
    <dbReference type="NCBI Taxonomy" id="99883"/>
    <lineage>
        <taxon>Eukaryota</taxon>
        <taxon>Metazoa</taxon>
        <taxon>Chordata</taxon>
        <taxon>Craniata</taxon>
        <taxon>Vertebrata</taxon>
        <taxon>Euteleostomi</taxon>
        <taxon>Actinopterygii</taxon>
        <taxon>Neopterygii</taxon>
        <taxon>Teleostei</taxon>
        <taxon>Neoteleostei</taxon>
        <taxon>Acanthomorphata</taxon>
        <taxon>Eupercaria</taxon>
        <taxon>Tetraodontiformes</taxon>
        <taxon>Tetradontoidea</taxon>
        <taxon>Tetraodontidae</taxon>
        <taxon>Tetraodon</taxon>
    </lineage>
</organism>
<accession>Q4S0C4</accession>
<feature type="region of interest" description="Disordered" evidence="1">
    <location>
        <begin position="1"/>
        <end position="52"/>
    </location>
</feature>
<dbReference type="EMBL" id="CAAE01014781">
    <property type="protein sequence ID" value="CAG05908.1"/>
    <property type="molecule type" value="Genomic_DNA"/>
</dbReference>
<comment type="caution">
    <text evidence="2">The sequence shown here is derived from an EMBL/GenBank/DDBJ whole genome shotgun (WGS) entry which is preliminary data.</text>
</comment>